<gene>
    <name evidence="1" type="ORF">SAMN05216199_0671</name>
</gene>
<proteinExistence type="predicted"/>
<keyword evidence="2" id="KW-1185">Reference proteome</keyword>
<dbReference type="EMBL" id="FOHB01000001">
    <property type="protein sequence ID" value="SER61072.1"/>
    <property type="molecule type" value="Genomic_DNA"/>
</dbReference>
<reference evidence="2" key="1">
    <citation type="submission" date="2016-10" db="EMBL/GenBank/DDBJ databases">
        <authorList>
            <person name="Varghese N."/>
            <person name="Submissions S."/>
        </authorList>
    </citation>
    <scope>NUCLEOTIDE SEQUENCE [LARGE SCALE GENOMIC DNA]</scope>
    <source>
        <strain evidence="2">CGMCC 1.6963</strain>
    </source>
</reference>
<protein>
    <submittedName>
        <fullName evidence="1">Uncharacterized protein</fullName>
    </submittedName>
</protein>
<accession>A0A1H9QKS8</accession>
<dbReference type="STRING" id="587636.SAMN05216199_0671"/>
<dbReference type="AlphaFoldDB" id="A0A1H9QKS8"/>
<evidence type="ECO:0000313" key="2">
    <source>
        <dbReference type="Proteomes" id="UP000199019"/>
    </source>
</evidence>
<evidence type="ECO:0000313" key="1">
    <source>
        <dbReference type="EMBL" id="SER61072.1"/>
    </source>
</evidence>
<name>A0A1H9QKS8_9MICO</name>
<organism evidence="1 2">
    <name type="scientific">Pedococcus cremeus</name>
    <dbReference type="NCBI Taxonomy" id="587636"/>
    <lineage>
        <taxon>Bacteria</taxon>
        <taxon>Bacillati</taxon>
        <taxon>Actinomycetota</taxon>
        <taxon>Actinomycetes</taxon>
        <taxon>Micrococcales</taxon>
        <taxon>Intrasporangiaceae</taxon>
        <taxon>Pedococcus</taxon>
    </lineage>
</organism>
<sequence length="979" mass="106122">MIEKVATDLGITDDAVKTLVRDVRRSLWLHDDRPLAMHASSLEEWRLELRRARSQKSFVKSPPPVVALLAVYTLAAHQMGADNQFAANAYRPRLQALLQVPATESRRFDTAFSNTSEDFWRSVNEYLEMYEGQLGMPTAYALGHRYVGIPQSQALVRSADRRRLPQFFRMFGFAPGAEVIPGDLERLLDLWIGQNPSPVTTNLQRLWRGGKARERIAGVVSVELAHWDGSYDRGDTGETPIGGELQLTALLRRRLGGQNVELSFAARFAKPVDVTELQVKSAEGVPTVSVVPAAGGRLRPAPASRFDEISLVGANVTLAEGVHGQTATRQPRRVVPLHRDDLLGVFVEAERMQLAEDAMILVKDEPTLTENVLEIVGQHGCYDTLFACEARDGVVAMPGLPEGWLLVDGVQIYAVPQDVKRADLNPLIPLTSAQLTLAGGMKLPGRVRKWSSHLPPEIRAAVTDARKLEVILRSMAGTVGDPVELAWVQEQSMIVVPLADEGLGDGDYEISLRSDGVSIAQSTLRLRSGDTPDLIGWETCTRLVHELDVGRLGALSATEMSGESDLLVDGPRAIGAPASPAVDMDTSTSPGWATQKGTSVQRVIPVVLGEADPNSCLVTGMHRLELPTFMGGYVRGHIDGVCTGCGLVKRFPARPRAKKRQAKSANEFRLDIAALPPRFTMRVDPDSCLDALIHLGGGPIGALERVATQSEGSSLFVDEFVRTLEVLGHIDVRRDDRLLPVEWEVTPCQLAELQDGRFLLTGAWSDSRRADLGSVVSDFGGRLTADRPDGAGMFTQWTLRGVDLDAAQAMAEEIGDCDVAPDAAWQLLCALPTLGEVEAALPLVDIPAYTKAQVFDLDLASWQPIPGVARAGAYRLEQSFRSVTLWIDEDGARRRQGRLASVQLVKHLAARAAGRPLLAHLPQSQTLVTALGADLPGLYGRVAALCSGAPPSPSPKTRCLAYPGVPSRVARGLTGLMSQ</sequence>
<dbReference type="Proteomes" id="UP000199019">
    <property type="component" value="Unassembled WGS sequence"/>
</dbReference>